<dbReference type="PANTHER" id="PTHR36710">
    <property type="entry name" value="PECTINESTERASE INHIBITOR-LIKE"/>
    <property type="match status" value="1"/>
</dbReference>
<evidence type="ECO:0000256" key="4">
    <source>
        <dbReference type="SAM" id="SignalP"/>
    </source>
</evidence>
<dbReference type="PANTHER" id="PTHR36710:SF18">
    <property type="entry name" value="PECTINESTERASE INHIBITOR 5-RELATED"/>
    <property type="match status" value="1"/>
</dbReference>
<dbReference type="EMBL" id="JAXUIC010000002">
    <property type="protein sequence ID" value="KAK4600569.1"/>
    <property type="molecule type" value="Genomic_DNA"/>
</dbReference>
<sequence>MASPISCLSILVIPLLLTSLFYHVSNADQALVESICNVMRDKNFCLTELLSNPQSISSNLSMLGIITIDLNLKVFEEAEGQISKILGTLKDPLDQSRLTNCKTNLANARETIKTARNATQGQSKEQNLIMDAFVKIYNCNSAYWKPPNRPNPIDKLTNKIVELFNISNQIIAMIGKS</sequence>
<keyword evidence="2" id="KW-1015">Disulfide bond</keyword>
<evidence type="ECO:0000256" key="1">
    <source>
        <dbReference type="ARBA" id="ARBA00022729"/>
    </source>
</evidence>
<feature type="domain" description="Pectinesterase inhibitor" evidence="5">
    <location>
        <begin position="27"/>
        <end position="173"/>
    </location>
</feature>
<reference evidence="6 7" key="1">
    <citation type="journal article" date="2023" name="G3 (Bethesda)">
        <title>A haplotype-resolved chromosome-scale genome for Quercus rubra L. provides insights into the genetics of adaptive traits for red oak species.</title>
        <authorList>
            <person name="Kapoor B."/>
            <person name="Jenkins J."/>
            <person name="Schmutz J."/>
            <person name="Zhebentyayeva T."/>
            <person name="Kuelheim C."/>
            <person name="Coggeshall M."/>
            <person name="Heim C."/>
            <person name="Lasky J.R."/>
            <person name="Leites L."/>
            <person name="Islam-Faridi N."/>
            <person name="Romero-Severson J."/>
            <person name="DeLeo V.L."/>
            <person name="Lucas S.M."/>
            <person name="Lazic D."/>
            <person name="Gailing O."/>
            <person name="Carlson J."/>
            <person name="Staton M."/>
        </authorList>
    </citation>
    <scope>NUCLEOTIDE SEQUENCE [LARGE SCALE GENOMIC DNA]</scope>
    <source>
        <strain evidence="6">Pseudo-F2</strain>
    </source>
</reference>
<dbReference type="Proteomes" id="UP001324115">
    <property type="component" value="Unassembled WGS sequence"/>
</dbReference>
<dbReference type="NCBIfam" id="TIGR01614">
    <property type="entry name" value="PME_inhib"/>
    <property type="match status" value="1"/>
</dbReference>
<evidence type="ECO:0000313" key="6">
    <source>
        <dbReference type="EMBL" id="KAK4600569.1"/>
    </source>
</evidence>
<dbReference type="SUPFAM" id="SSF101148">
    <property type="entry name" value="Plant invertase/pectin methylesterase inhibitor"/>
    <property type="match status" value="1"/>
</dbReference>
<comment type="caution">
    <text evidence="6">The sequence shown here is derived from an EMBL/GenBank/DDBJ whole genome shotgun (WGS) entry which is preliminary data.</text>
</comment>
<dbReference type="GO" id="GO:0004857">
    <property type="term" value="F:enzyme inhibitor activity"/>
    <property type="evidence" value="ECO:0007669"/>
    <property type="project" value="InterPro"/>
</dbReference>
<dbReference type="Gene3D" id="1.20.140.40">
    <property type="entry name" value="Invertase/pectin methylesterase inhibitor family protein"/>
    <property type="match status" value="1"/>
</dbReference>
<dbReference type="SMART" id="SM00856">
    <property type="entry name" value="PMEI"/>
    <property type="match status" value="1"/>
</dbReference>
<dbReference type="InterPro" id="IPR052421">
    <property type="entry name" value="PCW_Enzyme_Inhibitor"/>
</dbReference>
<accession>A0AAN7G2P7</accession>
<dbReference type="InterPro" id="IPR006501">
    <property type="entry name" value="Pectinesterase_inhib_dom"/>
</dbReference>
<dbReference type="Pfam" id="PF04043">
    <property type="entry name" value="PMEI"/>
    <property type="match status" value="1"/>
</dbReference>
<protein>
    <recommendedName>
        <fullName evidence="5">Pectinesterase inhibitor domain-containing protein</fullName>
    </recommendedName>
</protein>
<keyword evidence="7" id="KW-1185">Reference proteome</keyword>
<feature type="signal peptide" evidence="4">
    <location>
        <begin position="1"/>
        <end position="27"/>
    </location>
</feature>
<name>A0AAN7G2P7_QUERU</name>
<evidence type="ECO:0000256" key="2">
    <source>
        <dbReference type="ARBA" id="ARBA00023157"/>
    </source>
</evidence>
<evidence type="ECO:0000259" key="5">
    <source>
        <dbReference type="SMART" id="SM00856"/>
    </source>
</evidence>
<keyword evidence="1 4" id="KW-0732">Signal</keyword>
<feature type="chain" id="PRO_5043042926" description="Pectinesterase inhibitor domain-containing protein" evidence="4">
    <location>
        <begin position="28"/>
        <end position="177"/>
    </location>
</feature>
<evidence type="ECO:0000313" key="7">
    <source>
        <dbReference type="Proteomes" id="UP001324115"/>
    </source>
</evidence>
<gene>
    <name evidence="6" type="ORF">RGQ29_010282</name>
</gene>
<dbReference type="InterPro" id="IPR035513">
    <property type="entry name" value="Invertase/methylesterase_inhib"/>
</dbReference>
<comment type="similarity">
    <text evidence="3">Belongs to the PMEI family.</text>
</comment>
<evidence type="ECO:0000256" key="3">
    <source>
        <dbReference type="ARBA" id="ARBA00038471"/>
    </source>
</evidence>
<proteinExistence type="inferred from homology"/>
<dbReference type="AlphaFoldDB" id="A0AAN7G2P7"/>
<organism evidence="6 7">
    <name type="scientific">Quercus rubra</name>
    <name type="common">Northern red oak</name>
    <name type="synonym">Quercus borealis</name>
    <dbReference type="NCBI Taxonomy" id="3512"/>
    <lineage>
        <taxon>Eukaryota</taxon>
        <taxon>Viridiplantae</taxon>
        <taxon>Streptophyta</taxon>
        <taxon>Embryophyta</taxon>
        <taxon>Tracheophyta</taxon>
        <taxon>Spermatophyta</taxon>
        <taxon>Magnoliopsida</taxon>
        <taxon>eudicotyledons</taxon>
        <taxon>Gunneridae</taxon>
        <taxon>Pentapetalae</taxon>
        <taxon>rosids</taxon>
        <taxon>fabids</taxon>
        <taxon>Fagales</taxon>
        <taxon>Fagaceae</taxon>
        <taxon>Quercus</taxon>
    </lineage>
</organism>